<accession>A0A6J6AR20</accession>
<dbReference type="PANTHER" id="PTHR42796">
    <property type="entry name" value="FUMARYLACETOACETATE HYDROLASE DOMAIN-CONTAINING PROTEIN 2A-RELATED"/>
    <property type="match status" value="1"/>
</dbReference>
<dbReference type="AlphaFoldDB" id="A0A6J6AR20"/>
<organism evidence="4">
    <name type="scientific">freshwater metagenome</name>
    <dbReference type="NCBI Taxonomy" id="449393"/>
    <lineage>
        <taxon>unclassified sequences</taxon>
        <taxon>metagenomes</taxon>
        <taxon>ecological metagenomes</taxon>
    </lineage>
</organism>
<evidence type="ECO:0000313" key="4">
    <source>
        <dbReference type="EMBL" id="CAB4372427.1"/>
    </source>
</evidence>
<gene>
    <name evidence="4" type="ORF">UFOPK4182_00871</name>
</gene>
<comment type="similarity">
    <text evidence="1">Belongs to the FAH family.</text>
</comment>
<reference evidence="4" key="1">
    <citation type="submission" date="2020-05" db="EMBL/GenBank/DDBJ databases">
        <authorList>
            <person name="Chiriac C."/>
            <person name="Salcher M."/>
            <person name="Ghai R."/>
            <person name="Kavagutti S V."/>
        </authorList>
    </citation>
    <scope>NUCLEOTIDE SEQUENCE</scope>
</reference>
<name>A0A6J6AR20_9ZZZZ</name>
<keyword evidence="2" id="KW-0479">Metal-binding</keyword>
<feature type="domain" description="Fumarylacetoacetase-like C-terminal" evidence="3">
    <location>
        <begin position="72"/>
        <end position="277"/>
    </location>
</feature>
<evidence type="ECO:0000256" key="1">
    <source>
        <dbReference type="ARBA" id="ARBA00010211"/>
    </source>
</evidence>
<dbReference type="InterPro" id="IPR011234">
    <property type="entry name" value="Fumarylacetoacetase-like_C"/>
</dbReference>
<dbReference type="GO" id="GO:0016853">
    <property type="term" value="F:isomerase activity"/>
    <property type="evidence" value="ECO:0007669"/>
    <property type="project" value="UniProtKB-ARBA"/>
</dbReference>
<dbReference type="Gene3D" id="3.90.850.10">
    <property type="entry name" value="Fumarylacetoacetase-like, C-terminal domain"/>
    <property type="match status" value="1"/>
</dbReference>
<dbReference type="PANTHER" id="PTHR42796:SF4">
    <property type="entry name" value="FUMARYLACETOACETATE HYDROLASE DOMAIN-CONTAINING PROTEIN 2A"/>
    <property type="match status" value="1"/>
</dbReference>
<evidence type="ECO:0000256" key="2">
    <source>
        <dbReference type="ARBA" id="ARBA00022723"/>
    </source>
</evidence>
<dbReference type="InterPro" id="IPR051121">
    <property type="entry name" value="FAH"/>
</dbReference>
<dbReference type="FunFam" id="3.90.850.10:FF:000002">
    <property type="entry name" value="2-hydroxyhepta-2,4-diene-1,7-dioate isomerase"/>
    <property type="match status" value="1"/>
</dbReference>
<sequence>MRIARIGAVGKERAAVISGETVIFVDSIISDWSRSELENGALSKVSASDLSALPSEPLGKSRIGAPIHNPTKVICVGLNYLGHIKEANAETPKEPIIFMKAPDSVVGPNDDIVIPPNSDATDYEVELAIVIGKKALYLQSPDQSPEHILGYSISQDVSERHWQLERSGQWVKGKSFPTFNPIGPCVVTADEIDGSNLRLWCSVDGEMRQDSNTNDLLFGINHIIWYISQFMELHPGDIINTGTPFGVGLGYKPPNYLRTGNVLRTGIEGIGEIQSTLVAYSKGGK</sequence>
<proteinExistence type="inferred from homology"/>
<dbReference type="Pfam" id="PF01557">
    <property type="entry name" value="FAA_hydrolase"/>
    <property type="match status" value="1"/>
</dbReference>
<dbReference type="SUPFAM" id="SSF56529">
    <property type="entry name" value="FAH"/>
    <property type="match status" value="1"/>
</dbReference>
<dbReference type="GO" id="GO:0046872">
    <property type="term" value="F:metal ion binding"/>
    <property type="evidence" value="ECO:0007669"/>
    <property type="project" value="UniProtKB-KW"/>
</dbReference>
<dbReference type="EMBL" id="CAEUNI010000110">
    <property type="protein sequence ID" value="CAB4372427.1"/>
    <property type="molecule type" value="Genomic_DNA"/>
</dbReference>
<evidence type="ECO:0000259" key="3">
    <source>
        <dbReference type="Pfam" id="PF01557"/>
    </source>
</evidence>
<protein>
    <submittedName>
        <fullName evidence="4">Unannotated protein</fullName>
    </submittedName>
</protein>
<dbReference type="InterPro" id="IPR036663">
    <property type="entry name" value="Fumarylacetoacetase_C_sf"/>
</dbReference>
<dbReference type="GO" id="GO:0019752">
    <property type="term" value="P:carboxylic acid metabolic process"/>
    <property type="evidence" value="ECO:0007669"/>
    <property type="project" value="UniProtKB-ARBA"/>
</dbReference>